<proteinExistence type="predicted"/>
<sequence>MLLFQVLLYCLLESVLYGTSTYGYNHDDSSHSLNRHDKEKSGHDAIAPVYYHNNTPHSNDYSGNQYDDSSNNQNGIYNSNRYENYWNLDPSNCSDYAQRRINSCAYMLMKLDAFQQTVGKFEKFTMSNIFRNSRDEFLDICDAYNLYNGCIGNNSIKELCYSEEPFRSRYASIDKSLSYACGEGYPSLFTNWYYIQEVASSVIYMECINIVGAGHYDRQKMDNYQILPNSLSTCSSLQTYIHCIRALIEDRCGRHAYLAVLMTTRRSGETLFPYCTLAAMGYTSSVTLQTILTLLATLSGTIEMAVALKNRIIKSTCVVIAT</sequence>
<protein>
    <recommendedName>
        <fullName evidence="4">DUF19 domain-containing protein</fullName>
    </recommendedName>
</protein>
<evidence type="ECO:0000256" key="1">
    <source>
        <dbReference type="SAM" id="SignalP"/>
    </source>
</evidence>
<dbReference type="Proteomes" id="UP000024404">
    <property type="component" value="Unassembled WGS sequence"/>
</dbReference>
<dbReference type="AlphaFoldDB" id="A0A8R1XZR1"/>
<evidence type="ECO:0000313" key="3">
    <source>
        <dbReference type="Proteomes" id="UP000024404"/>
    </source>
</evidence>
<feature type="chain" id="PRO_5035787658" description="DUF19 domain-containing protein" evidence="1">
    <location>
        <begin position="19"/>
        <end position="322"/>
    </location>
</feature>
<dbReference type="PANTHER" id="PTHR37431:SF1">
    <property type="entry name" value="DUF725 DOMAIN-CONTAINING PROTEIN"/>
    <property type="match status" value="1"/>
</dbReference>
<evidence type="ECO:0008006" key="4">
    <source>
        <dbReference type="Google" id="ProtNLM"/>
    </source>
</evidence>
<dbReference type="EMBL" id="CMVM020000150">
    <property type="status" value="NOT_ANNOTATED_CDS"/>
    <property type="molecule type" value="Genomic_DNA"/>
</dbReference>
<keyword evidence="3" id="KW-1185">Reference proteome</keyword>
<evidence type="ECO:0000313" key="2">
    <source>
        <dbReference type="EnsemblMetazoa" id="OVOC5196.1"/>
    </source>
</evidence>
<reference evidence="2" key="2">
    <citation type="submission" date="2022-06" db="UniProtKB">
        <authorList>
            <consortium name="EnsemblMetazoa"/>
        </authorList>
    </citation>
    <scope>IDENTIFICATION</scope>
</reference>
<organism evidence="2 3">
    <name type="scientific">Onchocerca volvulus</name>
    <dbReference type="NCBI Taxonomy" id="6282"/>
    <lineage>
        <taxon>Eukaryota</taxon>
        <taxon>Metazoa</taxon>
        <taxon>Ecdysozoa</taxon>
        <taxon>Nematoda</taxon>
        <taxon>Chromadorea</taxon>
        <taxon>Rhabditida</taxon>
        <taxon>Spirurina</taxon>
        <taxon>Spiruromorpha</taxon>
        <taxon>Filarioidea</taxon>
        <taxon>Onchocercidae</taxon>
        <taxon>Onchocerca</taxon>
    </lineage>
</organism>
<dbReference type="PANTHER" id="PTHR37431">
    <property type="entry name" value="PROTEIN CBG06927"/>
    <property type="match status" value="1"/>
</dbReference>
<reference evidence="3" key="1">
    <citation type="submission" date="2013-10" db="EMBL/GenBank/DDBJ databases">
        <title>Genome sequencing of Onchocerca volvulus.</title>
        <authorList>
            <person name="Cotton J."/>
            <person name="Tsai J."/>
            <person name="Stanley E."/>
            <person name="Tracey A."/>
            <person name="Holroyd N."/>
            <person name="Lustigman S."/>
            <person name="Berriman M."/>
        </authorList>
    </citation>
    <scope>NUCLEOTIDE SEQUENCE</scope>
</reference>
<keyword evidence="1" id="KW-0732">Signal</keyword>
<accession>A0A8R1XZR1</accession>
<feature type="signal peptide" evidence="1">
    <location>
        <begin position="1"/>
        <end position="18"/>
    </location>
</feature>
<dbReference type="OMA" id="MYNDYSS"/>
<name>A0A8R1XZR1_ONCVO</name>
<dbReference type="EnsemblMetazoa" id="OVOC5196.1">
    <property type="protein sequence ID" value="OVOC5196.1"/>
    <property type="gene ID" value="WBGene00242005"/>
</dbReference>